<evidence type="ECO:0000256" key="1">
    <source>
        <dbReference type="SAM" id="MobiDB-lite"/>
    </source>
</evidence>
<protein>
    <submittedName>
        <fullName evidence="2">Uncharacterized protein</fullName>
    </submittedName>
</protein>
<evidence type="ECO:0000313" key="2">
    <source>
        <dbReference type="EMBL" id="CAE8692358.1"/>
    </source>
</evidence>
<dbReference type="EMBL" id="CAJNNW010027620">
    <property type="protein sequence ID" value="CAE8692358.1"/>
    <property type="molecule type" value="Genomic_DNA"/>
</dbReference>
<feature type="compositionally biased region" description="Polar residues" evidence="1">
    <location>
        <begin position="103"/>
        <end position="113"/>
    </location>
</feature>
<dbReference type="AlphaFoldDB" id="A0A813K2S0"/>
<name>A0A813K2S0_POLGL</name>
<sequence length="113" mass="12239">MLANLLDPQPEGMGAPESHSSRPPFRHPADKIQLPGSVEAPEDFTTPGVFEAVGFHLEQVRNDSPTYRWHPRSDSASTLVSLQDSIDSEPGSPTKSFVLRRGASSTLSPGRSE</sequence>
<feature type="compositionally biased region" description="Polar residues" evidence="1">
    <location>
        <begin position="80"/>
        <end position="95"/>
    </location>
</feature>
<dbReference type="Proteomes" id="UP000626109">
    <property type="component" value="Unassembled WGS sequence"/>
</dbReference>
<accession>A0A813K2S0</accession>
<reference evidence="2" key="1">
    <citation type="submission" date="2021-02" db="EMBL/GenBank/DDBJ databases">
        <authorList>
            <person name="Dougan E. K."/>
            <person name="Rhodes N."/>
            <person name="Thang M."/>
            <person name="Chan C."/>
        </authorList>
    </citation>
    <scope>NUCLEOTIDE SEQUENCE</scope>
</reference>
<evidence type="ECO:0000313" key="3">
    <source>
        <dbReference type="Proteomes" id="UP000626109"/>
    </source>
</evidence>
<feature type="region of interest" description="Disordered" evidence="1">
    <location>
        <begin position="1"/>
        <end position="44"/>
    </location>
</feature>
<comment type="caution">
    <text evidence="2">The sequence shown here is derived from an EMBL/GenBank/DDBJ whole genome shotgun (WGS) entry which is preliminary data.</text>
</comment>
<proteinExistence type="predicted"/>
<organism evidence="2 3">
    <name type="scientific">Polarella glacialis</name>
    <name type="common">Dinoflagellate</name>
    <dbReference type="NCBI Taxonomy" id="89957"/>
    <lineage>
        <taxon>Eukaryota</taxon>
        <taxon>Sar</taxon>
        <taxon>Alveolata</taxon>
        <taxon>Dinophyceae</taxon>
        <taxon>Suessiales</taxon>
        <taxon>Suessiaceae</taxon>
        <taxon>Polarella</taxon>
    </lineage>
</organism>
<gene>
    <name evidence="2" type="ORF">PGLA2088_LOCUS27837</name>
</gene>
<feature type="region of interest" description="Disordered" evidence="1">
    <location>
        <begin position="80"/>
        <end position="113"/>
    </location>
</feature>